<dbReference type="EMBL" id="JBHSYS010000001">
    <property type="protein sequence ID" value="MFC6956422.1"/>
    <property type="molecule type" value="Genomic_DNA"/>
</dbReference>
<feature type="domain" description="Activator of Hsp90 ATPase homologue 1/2-like C-terminal" evidence="2">
    <location>
        <begin position="13"/>
        <end position="151"/>
    </location>
</feature>
<protein>
    <submittedName>
        <fullName evidence="3">SRPBCC family protein</fullName>
    </submittedName>
</protein>
<gene>
    <name evidence="3" type="ORF">ACFQS3_04340</name>
</gene>
<name>A0ABW2D285_9ACTN</name>
<accession>A0ABW2D285</accession>
<dbReference type="Gene3D" id="3.30.530.20">
    <property type="match status" value="1"/>
</dbReference>
<evidence type="ECO:0000313" key="4">
    <source>
        <dbReference type="Proteomes" id="UP001596470"/>
    </source>
</evidence>
<evidence type="ECO:0000259" key="2">
    <source>
        <dbReference type="Pfam" id="PF08327"/>
    </source>
</evidence>
<dbReference type="Proteomes" id="UP001596470">
    <property type="component" value="Unassembled WGS sequence"/>
</dbReference>
<dbReference type="RefSeq" id="WP_382354385.1">
    <property type="nucleotide sequence ID" value="NZ_JBHMBP010000004.1"/>
</dbReference>
<evidence type="ECO:0000256" key="1">
    <source>
        <dbReference type="ARBA" id="ARBA00006817"/>
    </source>
</evidence>
<dbReference type="CDD" id="cd08893">
    <property type="entry name" value="SRPBCC_CalC_Aha1-like_GntR-HTH"/>
    <property type="match status" value="1"/>
</dbReference>
<comment type="caution">
    <text evidence="3">The sequence shown here is derived from an EMBL/GenBank/DDBJ whole genome shotgun (WGS) entry which is preliminary data.</text>
</comment>
<dbReference type="SUPFAM" id="SSF55961">
    <property type="entry name" value="Bet v1-like"/>
    <property type="match status" value="1"/>
</dbReference>
<comment type="similarity">
    <text evidence="1">Belongs to the AHA1 family.</text>
</comment>
<reference evidence="4" key="1">
    <citation type="journal article" date="2019" name="Int. J. Syst. Evol. Microbiol.">
        <title>The Global Catalogue of Microorganisms (GCM) 10K type strain sequencing project: providing services to taxonomists for standard genome sequencing and annotation.</title>
        <authorList>
            <consortium name="The Broad Institute Genomics Platform"/>
            <consortium name="The Broad Institute Genome Sequencing Center for Infectious Disease"/>
            <person name="Wu L."/>
            <person name="Ma J."/>
        </authorList>
    </citation>
    <scope>NUCLEOTIDE SEQUENCE [LARGE SCALE GENOMIC DNA]</scope>
    <source>
        <strain evidence="4">KACC 12634</strain>
    </source>
</reference>
<organism evidence="3 4">
    <name type="scientific">Glycomyces mayteni</name>
    <dbReference type="NCBI Taxonomy" id="543887"/>
    <lineage>
        <taxon>Bacteria</taxon>
        <taxon>Bacillati</taxon>
        <taxon>Actinomycetota</taxon>
        <taxon>Actinomycetes</taxon>
        <taxon>Glycomycetales</taxon>
        <taxon>Glycomycetaceae</taxon>
        <taxon>Glycomyces</taxon>
    </lineage>
</organism>
<dbReference type="InterPro" id="IPR013538">
    <property type="entry name" value="ASHA1/2-like_C"/>
</dbReference>
<keyword evidence="4" id="KW-1185">Reference proteome</keyword>
<proteinExistence type="inferred from homology"/>
<evidence type="ECO:0000313" key="3">
    <source>
        <dbReference type="EMBL" id="MFC6956422.1"/>
    </source>
</evidence>
<sequence length="158" mass="17418">MSGSEFVCVTYVKAPPERVWRALTEPEFTTRYWGVAFDTDWTPGSPMTWDENGATTSAPGQEVLEYDPPKRLAYTWHTFTPEWAERVGVPGDVLAKLAAEPRSKVRFDLEPDGGAVKLTVTHDGFPDLSTARDMVSQGWPALLSSLKSLLETGEPIGS</sequence>
<dbReference type="InterPro" id="IPR023393">
    <property type="entry name" value="START-like_dom_sf"/>
</dbReference>
<dbReference type="Pfam" id="PF08327">
    <property type="entry name" value="AHSA1"/>
    <property type="match status" value="1"/>
</dbReference>